<name>A0A8J7TGV8_ATRSP</name>
<dbReference type="PANTHER" id="PTHR48414:SF1">
    <property type="entry name" value="POP5 HOMOLOG, RIBONUCLEASE P_MRP SUBUNIT"/>
    <property type="match status" value="1"/>
</dbReference>
<evidence type="ECO:0000256" key="1">
    <source>
        <dbReference type="ARBA" id="ARBA00010800"/>
    </source>
</evidence>
<organism evidence="3 4">
    <name type="scientific">Atractosteus spatula</name>
    <name type="common">Alligator gar</name>
    <name type="synonym">Lepisosteus spatula</name>
    <dbReference type="NCBI Taxonomy" id="7917"/>
    <lineage>
        <taxon>Eukaryota</taxon>
        <taxon>Metazoa</taxon>
        <taxon>Chordata</taxon>
        <taxon>Craniata</taxon>
        <taxon>Vertebrata</taxon>
        <taxon>Euteleostomi</taxon>
        <taxon>Actinopterygii</taxon>
        <taxon>Neopterygii</taxon>
        <taxon>Holostei</taxon>
        <taxon>Semionotiformes</taxon>
        <taxon>Lepisosteidae</taxon>
        <taxon>Atractosteus</taxon>
    </lineage>
</organism>
<keyword evidence="2" id="KW-0819">tRNA processing</keyword>
<dbReference type="Gene3D" id="3.30.70.3250">
    <property type="entry name" value="Ribonuclease P, Pop5 subunit"/>
    <property type="match status" value="1"/>
</dbReference>
<proteinExistence type="inferred from homology"/>
<dbReference type="GO" id="GO:0001682">
    <property type="term" value="P:tRNA 5'-leader removal"/>
    <property type="evidence" value="ECO:0007669"/>
    <property type="project" value="InterPro"/>
</dbReference>
<comment type="similarity">
    <text evidence="1">Belongs to the eukaryotic/archaeal RNase P protein component 2 family.</text>
</comment>
<dbReference type="InterPro" id="IPR002759">
    <property type="entry name" value="Pop5/Rpp14/Rnp2-like"/>
</dbReference>
<dbReference type="InterPro" id="IPR038085">
    <property type="entry name" value="Rnp2-like_sf"/>
</dbReference>
<dbReference type="Pfam" id="PF01900">
    <property type="entry name" value="RNase_P_Rpp14"/>
    <property type="match status" value="1"/>
</dbReference>
<dbReference type="EMBL" id="JAAWVO010061430">
    <property type="protein sequence ID" value="MBN3322758.1"/>
    <property type="molecule type" value="Genomic_DNA"/>
</dbReference>
<reference evidence="3" key="1">
    <citation type="journal article" date="2021" name="Cell">
        <title>Tracing the genetic footprints of vertebrate landing in non-teleost ray-finned fishes.</title>
        <authorList>
            <person name="Bi X."/>
            <person name="Wang K."/>
            <person name="Yang L."/>
            <person name="Pan H."/>
            <person name="Jiang H."/>
            <person name="Wei Q."/>
            <person name="Fang M."/>
            <person name="Yu H."/>
            <person name="Zhu C."/>
            <person name="Cai Y."/>
            <person name="He Y."/>
            <person name="Gan X."/>
            <person name="Zeng H."/>
            <person name="Yu D."/>
            <person name="Zhu Y."/>
            <person name="Jiang H."/>
            <person name="Qiu Q."/>
            <person name="Yang H."/>
            <person name="Zhang Y.E."/>
            <person name="Wang W."/>
            <person name="Zhu M."/>
            <person name="He S."/>
            <person name="Zhang G."/>
        </authorList>
    </citation>
    <scope>NUCLEOTIDE SEQUENCE</scope>
    <source>
        <strain evidence="3">Allg_001</strain>
    </source>
</reference>
<feature type="non-terminal residue" evidence="3">
    <location>
        <position position="1"/>
    </location>
</feature>
<dbReference type="SUPFAM" id="SSF160350">
    <property type="entry name" value="Rnp2-like"/>
    <property type="match status" value="1"/>
</dbReference>
<feature type="non-terminal residue" evidence="3">
    <location>
        <position position="202"/>
    </location>
</feature>
<comment type="caution">
    <text evidence="3">The sequence shown here is derived from an EMBL/GenBank/DDBJ whole genome shotgun (WGS) entry which is preliminary data.</text>
</comment>
<sequence length="202" mass="22855">MFKHVDALGLPLQRCDSLGRVGPVEEKRTRRGRSSASPSASPCLCLYRYLLCEVRTSDPRSLQLLDDRSVFTALRNAVSRAHGDYGAGVCGLSFAVKYLNARTGVLFLRCRKSHYRLIWSALPFVSSLESRGQRLPCAVDCLHVGGTIRTCQKFLIRYNARQIQRLLPQCRSEEERVEVRRAVMSCSLKELEGEEEEDEEVC</sequence>
<dbReference type="AlphaFoldDB" id="A0A8J7TGV8"/>
<accession>A0A8J7TGV8</accession>
<dbReference type="PANTHER" id="PTHR48414">
    <property type="entry name" value="POP5 HOMOLOG, RIBONUCLEASE P_MRP SUBUNIT"/>
    <property type="match status" value="1"/>
</dbReference>
<dbReference type="Proteomes" id="UP000736164">
    <property type="component" value="Unassembled WGS sequence"/>
</dbReference>
<evidence type="ECO:0000313" key="4">
    <source>
        <dbReference type="Proteomes" id="UP000736164"/>
    </source>
</evidence>
<gene>
    <name evidence="3" type="primary">Pop5</name>
    <name evidence="3" type="ORF">GTO95_0009565</name>
</gene>
<evidence type="ECO:0000313" key="3">
    <source>
        <dbReference type="EMBL" id="MBN3322758.1"/>
    </source>
</evidence>
<keyword evidence="4" id="KW-1185">Reference proteome</keyword>
<evidence type="ECO:0000256" key="2">
    <source>
        <dbReference type="ARBA" id="ARBA00022694"/>
    </source>
</evidence>
<dbReference type="GO" id="GO:0030677">
    <property type="term" value="C:ribonuclease P complex"/>
    <property type="evidence" value="ECO:0007669"/>
    <property type="project" value="InterPro"/>
</dbReference>
<protein>
    <submittedName>
        <fullName evidence="3">POP5 protein</fullName>
    </submittedName>
</protein>